<keyword evidence="3" id="KW-1185">Reference proteome</keyword>
<dbReference type="InterPro" id="IPR042095">
    <property type="entry name" value="SUMF_sf"/>
</dbReference>
<evidence type="ECO:0000313" key="2">
    <source>
        <dbReference type="EMBL" id="EJK48269.1"/>
    </source>
</evidence>
<organism evidence="2 3">
    <name type="scientific">Thalassiosira oceanica</name>
    <name type="common">Marine diatom</name>
    <dbReference type="NCBI Taxonomy" id="159749"/>
    <lineage>
        <taxon>Eukaryota</taxon>
        <taxon>Sar</taxon>
        <taxon>Stramenopiles</taxon>
        <taxon>Ochrophyta</taxon>
        <taxon>Bacillariophyta</taxon>
        <taxon>Coscinodiscophyceae</taxon>
        <taxon>Thalassiosirophycidae</taxon>
        <taxon>Thalassiosirales</taxon>
        <taxon>Thalassiosiraceae</taxon>
        <taxon>Thalassiosira</taxon>
    </lineage>
</organism>
<name>K0R853_THAOC</name>
<dbReference type="AlphaFoldDB" id="K0R853"/>
<gene>
    <name evidence="2" type="ORF">THAOC_32956</name>
</gene>
<dbReference type="SUPFAM" id="SSF56436">
    <property type="entry name" value="C-type lectin-like"/>
    <property type="match status" value="1"/>
</dbReference>
<dbReference type="InterPro" id="IPR005532">
    <property type="entry name" value="SUMF_dom"/>
</dbReference>
<dbReference type="InterPro" id="IPR051043">
    <property type="entry name" value="Sulfatase_Mod_Factor_Kinase"/>
</dbReference>
<accession>K0R853</accession>
<dbReference type="OrthoDB" id="659at2759"/>
<protein>
    <recommendedName>
        <fullName evidence="1">Sulfatase-modifying factor enzyme-like domain-containing protein</fullName>
    </recommendedName>
</protein>
<proteinExistence type="predicted"/>
<dbReference type="EMBL" id="AGNL01046070">
    <property type="protein sequence ID" value="EJK48269.1"/>
    <property type="molecule type" value="Genomic_DNA"/>
</dbReference>
<dbReference type="PANTHER" id="PTHR23150">
    <property type="entry name" value="SULFATASE MODIFYING FACTOR 1, 2"/>
    <property type="match status" value="1"/>
</dbReference>
<evidence type="ECO:0000259" key="1">
    <source>
        <dbReference type="Pfam" id="PF03781"/>
    </source>
</evidence>
<sequence>MARRESRFCTRPGAESWTCPKVRSHLAGSVRCCRVSPRCKMRRKLNFRVSALGEEEHELDGGAVPPRVVRVDPFFLDESPVTNKEFGKFVRATYHETEAETFGWSFVLSSFLPNAESLEEAEVDPEAEDWVAVDKAYWRAPEGPGTSYKYRESHPVVHVSHRDAAEYCKWVGKRLPGEREWEAAARAGHYGPKNRTLYVWGDDQTTEAAKDYANLWGEGDFP</sequence>
<feature type="non-terminal residue" evidence="2">
    <location>
        <position position="222"/>
    </location>
</feature>
<evidence type="ECO:0000313" key="3">
    <source>
        <dbReference type="Proteomes" id="UP000266841"/>
    </source>
</evidence>
<dbReference type="Proteomes" id="UP000266841">
    <property type="component" value="Unassembled WGS sequence"/>
</dbReference>
<feature type="domain" description="Sulfatase-modifying factor enzyme-like" evidence="1">
    <location>
        <begin position="52"/>
        <end position="207"/>
    </location>
</feature>
<dbReference type="Gene3D" id="3.90.1580.10">
    <property type="entry name" value="paralog of FGE (formylglycine-generating enzyme)"/>
    <property type="match status" value="1"/>
</dbReference>
<dbReference type="Pfam" id="PF03781">
    <property type="entry name" value="FGE-sulfatase"/>
    <property type="match status" value="1"/>
</dbReference>
<comment type="caution">
    <text evidence="2">The sequence shown here is derived from an EMBL/GenBank/DDBJ whole genome shotgun (WGS) entry which is preliminary data.</text>
</comment>
<dbReference type="eggNOG" id="ENOG502QRY6">
    <property type="taxonomic scope" value="Eukaryota"/>
</dbReference>
<dbReference type="PANTHER" id="PTHR23150:SF19">
    <property type="entry name" value="FORMYLGLYCINE-GENERATING ENZYME"/>
    <property type="match status" value="1"/>
</dbReference>
<dbReference type="InterPro" id="IPR016187">
    <property type="entry name" value="CTDL_fold"/>
</dbReference>
<dbReference type="GO" id="GO:0120147">
    <property type="term" value="F:formylglycine-generating oxidase activity"/>
    <property type="evidence" value="ECO:0007669"/>
    <property type="project" value="TreeGrafter"/>
</dbReference>
<reference evidence="2 3" key="1">
    <citation type="journal article" date="2012" name="Genome Biol.">
        <title>Genome and low-iron response of an oceanic diatom adapted to chronic iron limitation.</title>
        <authorList>
            <person name="Lommer M."/>
            <person name="Specht M."/>
            <person name="Roy A.S."/>
            <person name="Kraemer L."/>
            <person name="Andreson R."/>
            <person name="Gutowska M.A."/>
            <person name="Wolf J."/>
            <person name="Bergner S.V."/>
            <person name="Schilhabel M.B."/>
            <person name="Klostermeier U.C."/>
            <person name="Beiko R.G."/>
            <person name="Rosenstiel P."/>
            <person name="Hippler M."/>
            <person name="Laroche J."/>
        </authorList>
    </citation>
    <scope>NUCLEOTIDE SEQUENCE [LARGE SCALE GENOMIC DNA]</scope>
    <source>
        <strain evidence="2 3">CCMP1005</strain>
    </source>
</reference>